<dbReference type="InterPro" id="IPR041577">
    <property type="entry name" value="RT_RNaseH_2"/>
</dbReference>
<dbReference type="CDD" id="cd01647">
    <property type="entry name" value="RT_LTR"/>
    <property type="match status" value="1"/>
</dbReference>
<dbReference type="InterPro" id="IPR043128">
    <property type="entry name" value="Rev_trsase/Diguanyl_cyclase"/>
</dbReference>
<gene>
    <name evidence="11" type="ORF">CLODIP_2_CD09543</name>
</gene>
<dbReference type="GO" id="GO:0004519">
    <property type="term" value="F:endonuclease activity"/>
    <property type="evidence" value="ECO:0007669"/>
    <property type="project" value="UniProtKB-KW"/>
</dbReference>
<dbReference type="PROSITE" id="PS50878">
    <property type="entry name" value="RT_POL"/>
    <property type="match status" value="1"/>
</dbReference>
<dbReference type="InterPro" id="IPR050951">
    <property type="entry name" value="Retrovirus_Pol_polyprotein"/>
</dbReference>
<dbReference type="AlphaFoldDB" id="A0A8S1DUW0"/>
<accession>A0A8S1DUW0</accession>
<dbReference type="Gene3D" id="3.10.10.10">
    <property type="entry name" value="HIV Type 1 Reverse Transcriptase, subunit A, domain 1"/>
    <property type="match status" value="1"/>
</dbReference>
<dbReference type="Pfam" id="PF17919">
    <property type="entry name" value="RT_RNaseH_2"/>
    <property type="match status" value="1"/>
</dbReference>
<dbReference type="PANTHER" id="PTHR37984">
    <property type="entry name" value="PROTEIN CBG26694"/>
    <property type="match status" value="1"/>
</dbReference>
<evidence type="ECO:0000256" key="7">
    <source>
        <dbReference type="ARBA" id="ARBA00022801"/>
    </source>
</evidence>
<dbReference type="PANTHER" id="PTHR37984:SF5">
    <property type="entry name" value="PROTEIN NYNRIN-LIKE"/>
    <property type="match status" value="1"/>
</dbReference>
<dbReference type="Gene3D" id="3.30.70.270">
    <property type="match status" value="2"/>
</dbReference>
<dbReference type="OrthoDB" id="41323at2759"/>
<evidence type="ECO:0000256" key="3">
    <source>
        <dbReference type="ARBA" id="ARBA00022679"/>
    </source>
</evidence>
<evidence type="ECO:0000256" key="2">
    <source>
        <dbReference type="ARBA" id="ARBA00022670"/>
    </source>
</evidence>
<feature type="domain" description="Reverse transcriptase" evidence="10">
    <location>
        <begin position="1"/>
        <end position="135"/>
    </location>
</feature>
<proteinExistence type="predicted"/>
<dbReference type="FunFam" id="3.10.10.10:FF:000007">
    <property type="entry name" value="Retrovirus-related Pol polyprotein from transposon 17.6-like Protein"/>
    <property type="match status" value="1"/>
</dbReference>
<dbReference type="InterPro" id="IPR000477">
    <property type="entry name" value="RT_dom"/>
</dbReference>
<sequence length="352" mass="39784">MYPLRHIQDFAYNLSGCKIFSKLDLVKAYNQIPVNPDDVPKTAICTPFGLFEFIFMPFGLRNAAQTCQRLLDEITQGLDFCFPYLDDILIASKNEEEHKAHLRTLFKRLSDHGILLNIAKCELGVAEIDFLGYKITAEGTKPRNERVDAISKFPKPETCGQLRSFLGMLNFYHRFLKTAAQDQAPLHAMLADKTKKHKNEPLNWSAETEAVFQLCKDTLAQCTLLAHPFDDKPLAVVTDASDFAMGAALQQLVSDFISQFTTDIRHINGLHNVVADTLSRVEIEAVEQHPLDFTALAKSQEEDEELKALLKKGSSLSFNLPTQRFAVIHVDLVVLPPSKGYRYMLTTHQEKR</sequence>
<dbReference type="GO" id="GO:0006508">
    <property type="term" value="P:proteolysis"/>
    <property type="evidence" value="ECO:0007669"/>
    <property type="project" value="UniProtKB-KW"/>
</dbReference>
<evidence type="ECO:0000259" key="10">
    <source>
        <dbReference type="PROSITE" id="PS50878"/>
    </source>
</evidence>
<evidence type="ECO:0000256" key="5">
    <source>
        <dbReference type="ARBA" id="ARBA00022722"/>
    </source>
</evidence>
<keyword evidence="5" id="KW-0540">Nuclease</keyword>
<keyword evidence="7" id="KW-0378">Hydrolase</keyword>
<dbReference type="InterPro" id="IPR043502">
    <property type="entry name" value="DNA/RNA_pol_sf"/>
</dbReference>
<protein>
    <recommendedName>
        <fullName evidence="1">RNA-directed DNA polymerase</fullName>
        <ecNumber evidence="1">2.7.7.49</ecNumber>
    </recommendedName>
</protein>
<evidence type="ECO:0000256" key="4">
    <source>
        <dbReference type="ARBA" id="ARBA00022695"/>
    </source>
</evidence>
<dbReference type="Proteomes" id="UP000494165">
    <property type="component" value="Unassembled WGS sequence"/>
</dbReference>
<keyword evidence="3" id="KW-0808">Transferase</keyword>
<name>A0A8S1DUW0_9INSE</name>
<reference evidence="11 12" key="1">
    <citation type="submission" date="2020-04" db="EMBL/GenBank/DDBJ databases">
        <authorList>
            <person name="Alioto T."/>
            <person name="Alioto T."/>
            <person name="Gomez Garrido J."/>
        </authorList>
    </citation>
    <scope>NUCLEOTIDE SEQUENCE [LARGE SCALE GENOMIC DNA]</scope>
</reference>
<dbReference type="GO" id="GO:0008233">
    <property type="term" value="F:peptidase activity"/>
    <property type="evidence" value="ECO:0007669"/>
    <property type="project" value="UniProtKB-KW"/>
</dbReference>
<keyword evidence="2" id="KW-0645">Protease</keyword>
<keyword evidence="4" id="KW-0548">Nucleotidyltransferase</keyword>
<dbReference type="EMBL" id="CADEPI010000467">
    <property type="protein sequence ID" value="CAB3386282.1"/>
    <property type="molecule type" value="Genomic_DNA"/>
</dbReference>
<evidence type="ECO:0000313" key="12">
    <source>
        <dbReference type="Proteomes" id="UP000494165"/>
    </source>
</evidence>
<keyword evidence="9" id="KW-0511">Multifunctional enzyme</keyword>
<keyword evidence="6" id="KW-0255">Endonuclease</keyword>
<evidence type="ECO:0000256" key="1">
    <source>
        <dbReference type="ARBA" id="ARBA00012493"/>
    </source>
</evidence>
<keyword evidence="12" id="KW-1185">Reference proteome</keyword>
<dbReference type="GO" id="GO:0003964">
    <property type="term" value="F:RNA-directed DNA polymerase activity"/>
    <property type="evidence" value="ECO:0007669"/>
    <property type="project" value="UniProtKB-KW"/>
</dbReference>
<evidence type="ECO:0000256" key="9">
    <source>
        <dbReference type="ARBA" id="ARBA00023268"/>
    </source>
</evidence>
<evidence type="ECO:0000256" key="6">
    <source>
        <dbReference type="ARBA" id="ARBA00022759"/>
    </source>
</evidence>
<evidence type="ECO:0000313" key="11">
    <source>
        <dbReference type="EMBL" id="CAB3386282.1"/>
    </source>
</evidence>
<organism evidence="11 12">
    <name type="scientific">Cloeon dipterum</name>
    <dbReference type="NCBI Taxonomy" id="197152"/>
    <lineage>
        <taxon>Eukaryota</taxon>
        <taxon>Metazoa</taxon>
        <taxon>Ecdysozoa</taxon>
        <taxon>Arthropoda</taxon>
        <taxon>Hexapoda</taxon>
        <taxon>Insecta</taxon>
        <taxon>Pterygota</taxon>
        <taxon>Palaeoptera</taxon>
        <taxon>Ephemeroptera</taxon>
        <taxon>Pisciforma</taxon>
        <taxon>Baetidae</taxon>
        <taxon>Cloeon</taxon>
    </lineage>
</organism>
<comment type="caution">
    <text evidence="11">The sequence shown here is derived from an EMBL/GenBank/DDBJ whole genome shotgun (WGS) entry which is preliminary data.</text>
</comment>
<dbReference type="SUPFAM" id="SSF56672">
    <property type="entry name" value="DNA/RNA polymerases"/>
    <property type="match status" value="1"/>
</dbReference>
<dbReference type="EC" id="2.7.7.49" evidence="1"/>
<evidence type="ECO:0000256" key="8">
    <source>
        <dbReference type="ARBA" id="ARBA00022918"/>
    </source>
</evidence>
<dbReference type="FunFam" id="3.30.70.270:FF:000020">
    <property type="entry name" value="Transposon Tf2-6 polyprotein-like Protein"/>
    <property type="match status" value="1"/>
</dbReference>
<keyword evidence="8" id="KW-0695">RNA-directed DNA polymerase</keyword>
<dbReference type="Pfam" id="PF00078">
    <property type="entry name" value="RVT_1"/>
    <property type="match status" value="1"/>
</dbReference>